<evidence type="ECO:0000259" key="14">
    <source>
        <dbReference type="PROSITE" id="PS51194"/>
    </source>
</evidence>
<organism evidence="15 16">
    <name type="scientific">Cyclostephanos tholiformis</name>
    <dbReference type="NCBI Taxonomy" id="382380"/>
    <lineage>
        <taxon>Eukaryota</taxon>
        <taxon>Sar</taxon>
        <taxon>Stramenopiles</taxon>
        <taxon>Ochrophyta</taxon>
        <taxon>Bacillariophyta</taxon>
        <taxon>Coscinodiscophyceae</taxon>
        <taxon>Thalassiosirophycidae</taxon>
        <taxon>Stephanodiscales</taxon>
        <taxon>Stephanodiscaceae</taxon>
        <taxon>Cyclostephanos</taxon>
    </lineage>
</organism>
<dbReference type="Pfam" id="PF05773">
    <property type="entry name" value="RWD"/>
    <property type="match status" value="1"/>
</dbReference>
<comment type="caution">
    <text evidence="15">The sequence shown here is derived from an EMBL/GenBank/DDBJ whole genome shotgun (WGS) entry which is preliminary data.</text>
</comment>
<dbReference type="SUPFAM" id="SSF52540">
    <property type="entry name" value="P-loop containing nucleoside triphosphate hydrolases"/>
    <property type="match status" value="1"/>
</dbReference>
<dbReference type="Gene3D" id="3.10.110.10">
    <property type="entry name" value="Ubiquitin Conjugating Enzyme"/>
    <property type="match status" value="1"/>
</dbReference>
<dbReference type="Gene3D" id="3.40.50.300">
    <property type="entry name" value="P-loop containing nucleotide triphosphate hydrolases"/>
    <property type="match status" value="2"/>
</dbReference>
<keyword evidence="3" id="KW-0547">Nucleotide-binding</keyword>
<feature type="compositionally biased region" description="Basic and acidic residues" evidence="11">
    <location>
        <begin position="322"/>
        <end position="344"/>
    </location>
</feature>
<keyword evidence="10" id="KW-0175">Coiled coil</keyword>
<dbReference type="InterPro" id="IPR006575">
    <property type="entry name" value="RWD_dom"/>
</dbReference>
<dbReference type="Pfam" id="PF00270">
    <property type="entry name" value="DEAD"/>
    <property type="match status" value="1"/>
</dbReference>
<feature type="region of interest" description="Disordered" evidence="11">
    <location>
        <begin position="233"/>
        <end position="280"/>
    </location>
</feature>
<dbReference type="SMART" id="SM00487">
    <property type="entry name" value="DEXDc"/>
    <property type="match status" value="1"/>
</dbReference>
<proteinExistence type="inferred from homology"/>
<dbReference type="FunFam" id="3.40.50.300:FF:000526">
    <property type="entry name" value="DExH-box ATP-dependent RNA helicase DExH3"/>
    <property type="match status" value="1"/>
</dbReference>
<evidence type="ECO:0000256" key="2">
    <source>
        <dbReference type="ARBA" id="ARBA00012552"/>
    </source>
</evidence>
<evidence type="ECO:0000256" key="10">
    <source>
        <dbReference type="SAM" id="Coils"/>
    </source>
</evidence>
<gene>
    <name evidence="15" type="ORF">ACHAXA_001751</name>
</gene>
<evidence type="ECO:0000259" key="13">
    <source>
        <dbReference type="PROSITE" id="PS51192"/>
    </source>
</evidence>
<dbReference type="PANTHER" id="PTHR18934:SF237">
    <property type="entry name" value="ATP-DEPENDENT DNA_RNA HELICASE DHX36"/>
    <property type="match status" value="1"/>
</dbReference>
<feature type="domain" description="Helicase C-terminal" evidence="14">
    <location>
        <begin position="1251"/>
        <end position="1422"/>
    </location>
</feature>
<dbReference type="PROSITE" id="PS50908">
    <property type="entry name" value="RWD"/>
    <property type="match status" value="1"/>
</dbReference>
<keyword evidence="6" id="KW-0067">ATP-binding</keyword>
<dbReference type="InterPro" id="IPR001650">
    <property type="entry name" value="Helicase_C-like"/>
</dbReference>
<dbReference type="GO" id="GO:0016787">
    <property type="term" value="F:hydrolase activity"/>
    <property type="evidence" value="ECO:0007669"/>
    <property type="project" value="UniProtKB-KW"/>
</dbReference>
<dbReference type="PROSITE" id="PS51194">
    <property type="entry name" value="HELICASE_CTER"/>
    <property type="match status" value="1"/>
</dbReference>
<dbReference type="GO" id="GO:0003724">
    <property type="term" value="F:RNA helicase activity"/>
    <property type="evidence" value="ECO:0007669"/>
    <property type="project" value="UniProtKB-EC"/>
</dbReference>
<evidence type="ECO:0000256" key="8">
    <source>
        <dbReference type="ARBA" id="ARBA00047984"/>
    </source>
</evidence>
<keyword evidence="7" id="KW-0694">RNA-binding</keyword>
<evidence type="ECO:0000256" key="6">
    <source>
        <dbReference type="ARBA" id="ARBA00022840"/>
    </source>
</evidence>
<dbReference type="EMBL" id="JALLPB020000789">
    <property type="protein sequence ID" value="KAL3806532.1"/>
    <property type="molecule type" value="Genomic_DNA"/>
</dbReference>
<sequence length="1780" mass="199252">RMGPNSKRNQQRAAEQRNVSARARFSKGPPPKKTANGGGGGRGDDGGRGGGGRGGRGGRGGGGRRNDDAVVRKIQLNQQRKREDLGGISVIRTSSTKDSRAAADAKISSISRRSRSALDGIDVSKLDVVTLSAESVAMVEGLLRSFNIWENEDENDDYDDDDDDEEEEEGDECNGGDDAADTRTTLDRIVRSGVTMSQFAVDHGERTYDDYQGDYDDEPGYFHCRDDVVGVVDLDDGENSNEEKDDDDDDDDDDCDAPLPNDARGDDRDGVRREKEEREALMNTPIFKHLTGHFSFLEGEAVQAMIASTRRLRVEKRRRRRRVEEAGEKEVDDKDDNDGRRAFDDATTATATENEGELLEMAMDWLSLHLEESDLRRGFRVRKTNHGGVDGRTRTMTTITVNTTAPIREGGGHLPIRAVPHKLISVMPRLTQEQYEREIVESTMLARMRDLTTDSIRMGFHSKEVELAFSSVRSSGLVEEDGVHLSLDGELLRHIVACVESEIDECVPVGLDPEIEEMRKMSMIERDQEKDALEAIYAEGFQLLGNAREGSDNLHFRIEVNPATPLIHPACSDKCHLHVMTRHGYPLIATPMLWFTNITLPPTLLRRISINLMKKAKELMGRAAVFDLVEYLSEGLAGWQKQFIDEEALAEKASEDNERGGVESDDDEIDYYAHFTEEERKKLSRRQRQKLRAAEKIHSRDAILLQKQRLKEIKEEERRERVRFENETIATRMAEKAVNKRWKEWVEEEAEKAARKAMNDAFLRGEGRDSARDAAEIARKEMLIHHGELEEDVKDEKIKKTVFLKGTAEDVSVVKDDGVPKSIEMTDDAIVNTDGSALQPPIVNSDATPKTLLFVEKLRRMYDEKAKEKAAGIHLLSATSNVAADVNETVHLPTPVVAPSPGIEDVLRDVLTTQREQPWLISPEARVPTTDDNFSEKGTSIDESLKIKTSKLLRIELERKYSQAEKCSMGNGRHRNNRHTGDSAKQFQLMLDQRSKLPAFKMRDKLISTIHQNQVTVVSGDTGCGKTTQVPQLILDDLIMNNRGAEANIIVTQPRRISAIGVSERIAAERCEKIGQSVGYSIRLESKRSNKTRLLLCTTGILLRRLQCDPDLASVSHVFVDEVHERDLNTDFLLIILKDLLRRRKSLKLILMSATLNADRFSSYFGGCPEVSIPGRAQPVKEYRLEDALQVTDHKVTERSECAKKTSSKGDDDRLSKSALKKMYPMYNQNVIDSLAVADESITNYELVAELLQYICTNLEEGAILVFLSGMKEITTAIEALTKIPYFQDSSNVVIYPLHSSLSSAEQTAIFQRPPSGKRKIVLSTNIAETSITIDDVVFVVDSGRVKENRYDDLNKMPTLIECWASKASAKQRRGRAGRVKPGYCWHLFSTHTYDKVLDDYQLPEIMRVGLEDLVLQILVLDLGEPNQFLGKAVDPPTELSIKNALQLLESLGAAECNWDLTAAKSESTGLVVSTSLTALGYHLASLPVHPRVGKLLIYGALFGVFDESSTIAAAMTSRSPFISSFDNRDAADEAKRGFASDDHISILYAFNQWRELRQKDGRQAKAFLREHFLSYIALSNIMQLKKQLEKYMADIGFRSSSHRAEHNGYNKSECEDLHLVRAVIAAGLYPNIVIAPKSFSGKTAGEVAFRGQKINEVYLHPSTIAFKAKELASRYGCYHDIMKTSKVYIRDLTAVSKFTILLFGGDLKVYQTHGVVAVDEWLKFRVSAKPATLIKHLRAQLEALLLEKIMDPSIDISESQKGRAVIASVSSLLKFESAK</sequence>
<evidence type="ECO:0000256" key="9">
    <source>
        <dbReference type="ARBA" id="ARBA00060772"/>
    </source>
</evidence>
<dbReference type="InterPro" id="IPR016135">
    <property type="entry name" value="UBQ-conjugating_enzyme/RWD"/>
</dbReference>
<evidence type="ECO:0000256" key="5">
    <source>
        <dbReference type="ARBA" id="ARBA00022806"/>
    </source>
</evidence>
<dbReference type="InterPro" id="IPR027417">
    <property type="entry name" value="P-loop_NTPase"/>
</dbReference>
<evidence type="ECO:0000256" key="3">
    <source>
        <dbReference type="ARBA" id="ARBA00022741"/>
    </source>
</evidence>
<feature type="region of interest" description="Disordered" evidence="11">
    <location>
        <begin position="150"/>
        <end position="184"/>
    </location>
</feature>
<dbReference type="SMART" id="SM00847">
    <property type="entry name" value="HA2"/>
    <property type="match status" value="1"/>
</dbReference>
<dbReference type="SMART" id="SM00490">
    <property type="entry name" value="HELICc"/>
    <property type="match status" value="1"/>
</dbReference>
<feature type="domain" description="Helicase ATP-binding" evidence="13">
    <location>
        <begin position="1007"/>
        <end position="1174"/>
    </location>
</feature>
<evidence type="ECO:0000256" key="4">
    <source>
        <dbReference type="ARBA" id="ARBA00022801"/>
    </source>
</evidence>
<feature type="non-terminal residue" evidence="15">
    <location>
        <position position="1"/>
    </location>
</feature>
<dbReference type="CDD" id="cd17917">
    <property type="entry name" value="DEXHc_RHA-like"/>
    <property type="match status" value="1"/>
</dbReference>
<dbReference type="PROSITE" id="PS51192">
    <property type="entry name" value="HELICASE_ATP_BIND_1"/>
    <property type="match status" value="1"/>
</dbReference>
<dbReference type="Gene3D" id="1.20.120.1080">
    <property type="match status" value="1"/>
</dbReference>
<feature type="compositionally biased region" description="Polar residues" evidence="11">
    <location>
        <begin position="1"/>
        <end position="19"/>
    </location>
</feature>
<dbReference type="InterPro" id="IPR007502">
    <property type="entry name" value="Helicase-assoc_dom"/>
</dbReference>
<evidence type="ECO:0000256" key="11">
    <source>
        <dbReference type="SAM" id="MobiDB-lite"/>
    </source>
</evidence>
<keyword evidence="16" id="KW-1185">Reference proteome</keyword>
<dbReference type="InterPro" id="IPR014001">
    <property type="entry name" value="Helicase_ATP-bd"/>
</dbReference>
<dbReference type="Pfam" id="PF26026">
    <property type="entry name" value="RNA_hel_CTD"/>
    <property type="match status" value="1"/>
</dbReference>
<dbReference type="InterPro" id="IPR002464">
    <property type="entry name" value="DNA/RNA_helicase_DEAH_CS"/>
</dbReference>
<protein>
    <recommendedName>
        <fullName evidence="2">RNA helicase</fullName>
        <ecNumber evidence="2">3.6.4.13</ecNumber>
    </recommendedName>
</protein>
<comment type="catalytic activity">
    <reaction evidence="8">
        <text>ATP + H2O = ADP + phosphate + H(+)</text>
        <dbReference type="Rhea" id="RHEA:13065"/>
        <dbReference type="ChEBI" id="CHEBI:15377"/>
        <dbReference type="ChEBI" id="CHEBI:15378"/>
        <dbReference type="ChEBI" id="CHEBI:30616"/>
        <dbReference type="ChEBI" id="CHEBI:43474"/>
        <dbReference type="ChEBI" id="CHEBI:456216"/>
        <dbReference type="EC" id="3.6.4.13"/>
    </reaction>
</comment>
<dbReference type="GO" id="GO:0005524">
    <property type="term" value="F:ATP binding"/>
    <property type="evidence" value="ECO:0007669"/>
    <property type="project" value="UniProtKB-KW"/>
</dbReference>
<feature type="compositionally biased region" description="Acidic residues" evidence="11">
    <location>
        <begin position="233"/>
        <end position="256"/>
    </location>
</feature>
<evidence type="ECO:0000313" key="16">
    <source>
        <dbReference type="Proteomes" id="UP001530377"/>
    </source>
</evidence>
<dbReference type="CDD" id="cd18791">
    <property type="entry name" value="SF2_C_RHA"/>
    <property type="match status" value="1"/>
</dbReference>
<feature type="domain" description="RWD" evidence="12">
    <location>
        <begin position="528"/>
        <end position="639"/>
    </location>
</feature>
<reference evidence="15 16" key="1">
    <citation type="submission" date="2024-10" db="EMBL/GenBank/DDBJ databases">
        <title>Updated reference genomes for cyclostephanoid diatoms.</title>
        <authorList>
            <person name="Roberts W.R."/>
            <person name="Alverson A.J."/>
        </authorList>
    </citation>
    <scope>NUCLEOTIDE SEQUENCE [LARGE SCALE GENOMIC DNA]</scope>
    <source>
        <strain evidence="15 16">AJA228-03</strain>
    </source>
</reference>
<feature type="region of interest" description="Disordered" evidence="11">
    <location>
        <begin position="1"/>
        <end position="101"/>
    </location>
</feature>
<feature type="coiled-coil region" evidence="10">
    <location>
        <begin position="700"/>
        <end position="727"/>
    </location>
</feature>
<evidence type="ECO:0000256" key="7">
    <source>
        <dbReference type="ARBA" id="ARBA00022884"/>
    </source>
</evidence>
<evidence type="ECO:0000259" key="12">
    <source>
        <dbReference type="PROSITE" id="PS50908"/>
    </source>
</evidence>
<dbReference type="InterPro" id="IPR011709">
    <property type="entry name" value="DEAD-box_helicase_OB_fold"/>
</dbReference>
<keyword evidence="5" id="KW-0347">Helicase</keyword>
<name>A0ABD3R1H8_9STRA</name>
<feature type="compositionally biased region" description="Basic and acidic residues" evidence="11">
    <location>
        <begin position="263"/>
        <end position="280"/>
    </location>
</feature>
<feature type="compositionally biased region" description="Gly residues" evidence="11">
    <location>
        <begin position="48"/>
        <end position="63"/>
    </location>
</feature>
<dbReference type="SUPFAM" id="SSF54495">
    <property type="entry name" value="UBC-like"/>
    <property type="match status" value="1"/>
</dbReference>
<dbReference type="PROSITE" id="PS00690">
    <property type="entry name" value="DEAH_ATP_HELICASE"/>
    <property type="match status" value="1"/>
</dbReference>
<feature type="compositionally biased region" description="Acidic residues" evidence="11">
    <location>
        <begin position="150"/>
        <end position="179"/>
    </location>
</feature>
<dbReference type="Pfam" id="PF00271">
    <property type="entry name" value="Helicase_C"/>
    <property type="match status" value="1"/>
</dbReference>
<comment type="similarity">
    <text evidence="1">Belongs to the DEAD box helicase family. DEAH subfamily.</text>
</comment>
<evidence type="ECO:0000256" key="1">
    <source>
        <dbReference type="ARBA" id="ARBA00008792"/>
    </source>
</evidence>
<dbReference type="EC" id="3.6.4.13" evidence="2"/>
<comment type="similarity">
    <text evidence="9">Belongs to the DExH box helicase family.</text>
</comment>
<dbReference type="Proteomes" id="UP001530377">
    <property type="component" value="Unassembled WGS sequence"/>
</dbReference>
<keyword evidence="4" id="KW-0378">Hydrolase</keyword>
<dbReference type="Pfam" id="PF21010">
    <property type="entry name" value="HA2_C"/>
    <property type="match status" value="1"/>
</dbReference>
<feature type="region of interest" description="Disordered" evidence="11">
    <location>
        <begin position="313"/>
        <end position="354"/>
    </location>
</feature>
<dbReference type="PANTHER" id="PTHR18934">
    <property type="entry name" value="ATP-DEPENDENT RNA HELICASE"/>
    <property type="match status" value="1"/>
</dbReference>
<dbReference type="GO" id="GO:0003723">
    <property type="term" value="F:RNA binding"/>
    <property type="evidence" value="ECO:0007669"/>
    <property type="project" value="UniProtKB-KW"/>
</dbReference>
<dbReference type="Pfam" id="PF07717">
    <property type="entry name" value="OB_NTP_bind"/>
    <property type="match status" value="1"/>
</dbReference>
<evidence type="ECO:0000313" key="15">
    <source>
        <dbReference type="EMBL" id="KAL3806532.1"/>
    </source>
</evidence>
<dbReference type="FunFam" id="3.40.50.300:FF:000325">
    <property type="entry name" value="ATP-dependent RNA helicase DHX29"/>
    <property type="match status" value="1"/>
</dbReference>
<dbReference type="InterPro" id="IPR011545">
    <property type="entry name" value="DEAD/DEAH_box_helicase_dom"/>
</dbReference>
<dbReference type="InterPro" id="IPR059023">
    <property type="entry name" value="RNA_hel_CTD"/>
</dbReference>
<accession>A0ABD3R1H8</accession>